<organism evidence="1 2">
    <name type="scientific">Lithocarpus litseifolius</name>
    <dbReference type="NCBI Taxonomy" id="425828"/>
    <lineage>
        <taxon>Eukaryota</taxon>
        <taxon>Viridiplantae</taxon>
        <taxon>Streptophyta</taxon>
        <taxon>Embryophyta</taxon>
        <taxon>Tracheophyta</taxon>
        <taxon>Spermatophyta</taxon>
        <taxon>Magnoliopsida</taxon>
        <taxon>eudicotyledons</taxon>
        <taxon>Gunneridae</taxon>
        <taxon>Pentapetalae</taxon>
        <taxon>rosids</taxon>
        <taxon>fabids</taxon>
        <taxon>Fagales</taxon>
        <taxon>Fagaceae</taxon>
        <taxon>Lithocarpus</taxon>
    </lineage>
</organism>
<dbReference type="AlphaFoldDB" id="A0AAW2C7A7"/>
<name>A0AAW2C7A7_9ROSI</name>
<evidence type="ECO:0008006" key="3">
    <source>
        <dbReference type="Google" id="ProtNLM"/>
    </source>
</evidence>
<sequence>MIRTRLVWLGLGFSVTGAAISQFIWRDLWVDRYALLSDVKKLDALQARVSELESLSYPKSNPGQLVKPQPLGYHHCVEYLFIAGPKPRKGIPVIITSDYSRFDTVWHETQWSLTGSNSFTIDAPPPFF</sequence>
<dbReference type="Proteomes" id="UP001459277">
    <property type="component" value="Unassembled WGS sequence"/>
</dbReference>
<proteinExistence type="predicted"/>
<comment type="caution">
    <text evidence="1">The sequence shown here is derived from an EMBL/GenBank/DDBJ whole genome shotgun (WGS) entry which is preliminary data.</text>
</comment>
<evidence type="ECO:0000313" key="2">
    <source>
        <dbReference type="Proteomes" id="UP001459277"/>
    </source>
</evidence>
<keyword evidence="2" id="KW-1185">Reference proteome</keyword>
<accession>A0AAW2C7A7</accession>
<reference evidence="1 2" key="1">
    <citation type="submission" date="2024-01" db="EMBL/GenBank/DDBJ databases">
        <title>A telomere-to-telomere, gap-free genome of sweet tea (Lithocarpus litseifolius).</title>
        <authorList>
            <person name="Zhou J."/>
        </authorList>
    </citation>
    <scope>NUCLEOTIDE SEQUENCE [LARGE SCALE GENOMIC DNA]</scope>
    <source>
        <strain evidence="1">Zhou-2022a</strain>
        <tissue evidence="1">Leaf</tissue>
    </source>
</reference>
<dbReference type="PANTHER" id="PTHR34970">
    <property type="entry name" value="ABC TRANSPORTER A FAMILY PROTEIN"/>
    <property type="match status" value="1"/>
</dbReference>
<dbReference type="EMBL" id="JAZDWU010000008">
    <property type="protein sequence ID" value="KAK9993014.1"/>
    <property type="molecule type" value="Genomic_DNA"/>
</dbReference>
<gene>
    <name evidence="1" type="ORF">SO802_022717</name>
</gene>
<protein>
    <recommendedName>
        <fullName evidence="3">SURF1-like protein</fullName>
    </recommendedName>
</protein>
<evidence type="ECO:0000313" key="1">
    <source>
        <dbReference type="EMBL" id="KAK9993014.1"/>
    </source>
</evidence>
<dbReference type="PANTHER" id="PTHR34970:SF5">
    <property type="entry name" value="PROTEIN, PUTATIVE-RELATED"/>
    <property type="match status" value="1"/>
</dbReference>